<dbReference type="Gene3D" id="3.90.550.10">
    <property type="entry name" value="Spore Coat Polysaccharide Biosynthesis Protein SpsA, Chain A"/>
    <property type="match status" value="1"/>
</dbReference>
<accession>A0A4Q5MZU9</accession>
<feature type="transmembrane region" description="Helical" evidence="2">
    <location>
        <begin position="533"/>
        <end position="556"/>
    </location>
</feature>
<protein>
    <submittedName>
        <fullName evidence="3">Glycosyltransferase family 2 protein</fullName>
    </submittedName>
</protein>
<sequence length="1222" mass="124119">MTDSPLTLLAPARAVAPTGPPVTVVVVTRGVTRYLGETLASLAAQTRVPAHVVVVDALRRSSAVPDDDVARLAARTLAPLGTHLRVVAAPGARTFGHAVRSALEQLATGAVDHDGPTGWLWLLHDDSAPEPAALDELVRAVEHSPSVAVAGVKQRSWTDPALLLELGVTTSRLGRRMTGIEIGEVDQGQHDGRDDVFGVGLAGALVRREVWDALGGTDPRLGPFGDGLDLSRRARLAGHRVIVVPSAAVRHAQASYNGLREADVGPDGDPLPDGDPSADSAAPADVRPADTRPADTRPADTRPADTRPAAAHAEPDPRRSFGARRRAYVHARLAAAPVLLLPFLGIGYLLAGAFRAVVRLLTKDPVLALAEIAAPVAALLHPGRMARARGITRRAEVATRRSLRPLQNTWRDVAREQRDGHLARVELRRVGWAPSELELSELAALASKRRFGLAALGVVLIGLTAAVLGGLVGGVLGGGSLVGGALLPAQESLGELWRAATSGWVADGLGTSGPADAFLVALLPFTALTGATAVGAVDLLFLGGLVLAGLGAWFAAGAATRSVGVRLWAAIVWVAAPSLTLALDGGRVGAVVAHLALPWVALGIARALGVQRQDVVLSGLVGARRVGEEADGAPGASAPPIARGAHAGRSTRVASASLDALPTASPGSLTARVPSSSRTAQGEADAVARTTSLIAPATGSIGAAAAAGLAFALAVAGAPVLLPFGLLALLAVAAMAPRRRGRLALVALPALAVAGPSIAQVVTRAGNGGWRLLLADPGVPVPSSAAPVWQQLLSWPVSPPTAVLDRLPEPVAGIAPFVLGGVVALLAVLALVRGATVARGVRAGWLVAACGLTAAIASGRVETAAGVDVVVRGWTGPGVSLVLLGLLTAAVLGTGGLNDRMAGYAFGWRQIGAVVLTTVAVLAPVVPLAEWTVRARTADVGAPGAFQVVSRDGFVVPAVGQQSQTSPDRSRVLALAADPAGGVAHQLLRGDGPQLTETATAVDARALSGAPGSPVLAPADPADEILADLVARLSAAAAGNVSAELGDLGVAAVLVPPALSADVEAARSVLVGRLDATAGLERITENSTGVIWRVVVSTGDPAAAAGAAWARVVEPALDGVAATALEALPLAVDTRLAAGDTGRQIVLAERADPGWHAWLDGRPLRSVTADWRQTFALGADGGRLTVGYSAPDRTPWLVLQGAVLLFTVVVAVPGRRRRGGTR</sequence>
<dbReference type="PANTHER" id="PTHR43685">
    <property type="entry name" value="GLYCOSYLTRANSFERASE"/>
    <property type="match status" value="1"/>
</dbReference>
<feature type="transmembrane region" description="Helical" evidence="2">
    <location>
        <begin position="811"/>
        <end position="831"/>
    </location>
</feature>
<feature type="transmembrane region" description="Helical" evidence="2">
    <location>
        <begin position="720"/>
        <end position="736"/>
    </location>
</feature>
<keyword evidence="3" id="KW-0808">Transferase</keyword>
<dbReference type="AlphaFoldDB" id="A0A4Q5MZU9"/>
<gene>
    <name evidence="3" type="ORF">EUA98_08900</name>
</gene>
<organism evidence="3 4">
    <name type="scientific">Pengzhenrongella frigida</name>
    <dbReference type="NCBI Taxonomy" id="1259133"/>
    <lineage>
        <taxon>Bacteria</taxon>
        <taxon>Bacillati</taxon>
        <taxon>Actinomycetota</taxon>
        <taxon>Actinomycetes</taxon>
        <taxon>Micrococcales</taxon>
        <taxon>Pengzhenrongella</taxon>
    </lineage>
</organism>
<feature type="transmembrane region" description="Helical" evidence="2">
    <location>
        <begin position="881"/>
        <end position="899"/>
    </location>
</feature>
<feature type="compositionally biased region" description="Basic and acidic residues" evidence="1">
    <location>
        <begin position="287"/>
        <end position="305"/>
    </location>
</feature>
<dbReference type="PANTHER" id="PTHR43685:SF3">
    <property type="entry name" value="SLR2126 PROTEIN"/>
    <property type="match status" value="1"/>
</dbReference>
<feature type="transmembrane region" description="Helical" evidence="2">
    <location>
        <begin position="911"/>
        <end position="929"/>
    </location>
</feature>
<dbReference type="InterPro" id="IPR029044">
    <property type="entry name" value="Nucleotide-diphossugar_trans"/>
</dbReference>
<keyword evidence="4" id="KW-1185">Reference proteome</keyword>
<dbReference type="OrthoDB" id="3734530at2"/>
<feature type="compositionally biased region" description="Low complexity" evidence="1">
    <location>
        <begin position="274"/>
        <end position="286"/>
    </location>
</feature>
<dbReference type="EMBL" id="SDWW01000017">
    <property type="protein sequence ID" value="RYV51392.1"/>
    <property type="molecule type" value="Genomic_DNA"/>
</dbReference>
<feature type="transmembrane region" description="Helical" evidence="2">
    <location>
        <begin position="1196"/>
        <end position="1214"/>
    </location>
</feature>
<evidence type="ECO:0000256" key="2">
    <source>
        <dbReference type="SAM" id="Phobius"/>
    </source>
</evidence>
<feature type="transmembrane region" description="Helical" evidence="2">
    <location>
        <begin position="333"/>
        <end position="354"/>
    </location>
</feature>
<feature type="region of interest" description="Disordered" evidence="1">
    <location>
        <begin position="259"/>
        <end position="319"/>
    </location>
</feature>
<dbReference type="SUPFAM" id="SSF53448">
    <property type="entry name" value="Nucleotide-diphospho-sugar transferases"/>
    <property type="match status" value="1"/>
</dbReference>
<keyword evidence="2" id="KW-1133">Transmembrane helix</keyword>
<keyword evidence="2" id="KW-0812">Transmembrane</keyword>
<feature type="transmembrane region" description="Helical" evidence="2">
    <location>
        <begin position="588"/>
        <end position="608"/>
    </location>
</feature>
<dbReference type="Proteomes" id="UP000293764">
    <property type="component" value="Unassembled WGS sequence"/>
</dbReference>
<evidence type="ECO:0000256" key="1">
    <source>
        <dbReference type="SAM" id="MobiDB-lite"/>
    </source>
</evidence>
<dbReference type="GO" id="GO:0016740">
    <property type="term" value="F:transferase activity"/>
    <property type="evidence" value="ECO:0007669"/>
    <property type="project" value="UniProtKB-KW"/>
</dbReference>
<evidence type="ECO:0000313" key="4">
    <source>
        <dbReference type="Proteomes" id="UP000293764"/>
    </source>
</evidence>
<evidence type="ECO:0000313" key="3">
    <source>
        <dbReference type="EMBL" id="RYV51392.1"/>
    </source>
</evidence>
<comment type="caution">
    <text evidence="3">The sequence shown here is derived from an EMBL/GenBank/DDBJ whole genome shotgun (WGS) entry which is preliminary data.</text>
</comment>
<feature type="transmembrane region" description="Helical" evidence="2">
    <location>
        <begin position="563"/>
        <end position="582"/>
    </location>
</feature>
<dbReference type="InterPro" id="IPR050834">
    <property type="entry name" value="Glycosyltransf_2"/>
</dbReference>
<dbReference type="Pfam" id="PF13641">
    <property type="entry name" value="Glyco_tranf_2_3"/>
    <property type="match status" value="1"/>
</dbReference>
<proteinExistence type="predicted"/>
<feature type="transmembrane region" description="Helical" evidence="2">
    <location>
        <begin position="843"/>
        <end position="861"/>
    </location>
</feature>
<feature type="transmembrane region" description="Helical" evidence="2">
    <location>
        <begin position="451"/>
        <end position="476"/>
    </location>
</feature>
<feature type="transmembrane region" description="Helical" evidence="2">
    <location>
        <begin position="743"/>
        <end position="762"/>
    </location>
</feature>
<reference evidence="3 4" key="1">
    <citation type="submission" date="2019-01" db="EMBL/GenBank/DDBJ databases">
        <title>Novel species of Cellulomonas.</title>
        <authorList>
            <person name="Liu Q."/>
            <person name="Xin Y.-H."/>
        </authorList>
    </citation>
    <scope>NUCLEOTIDE SEQUENCE [LARGE SCALE GENOMIC DNA]</scope>
    <source>
        <strain evidence="3 4">HLT2-17</strain>
    </source>
</reference>
<feature type="transmembrane region" description="Helical" evidence="2">
    <location>
        <begin position="693"/>
        <end position="714"/>
    </location>
</feature>
<dbReference type="RefSeq" id="WP_130102324.1">
    <property type="nucleotide sequence ID" value="NZ_SDWW01000017.1"/>
</dbReference>
<name>A0A4Q5MZU9_9MICO</name>
<keyword evidence="2" id="KW-0472">Membrane</keyword>